<dbReference type="InterPro" id="IPR009075">
    <property type="entry name" value="AcylCo_DH/oxidase_C"/>
</dbReference>
<feature type="domain" description="Acyl-CoA dehydrogenase/oxidase C-terminal" evidence="7">
    <location>
        <begin position="243"/>
        <end position="376"/>
    </location>
</feature>
<gene>
    <name evidence="10" type="ORF">FOY91_12465</name>
</gene>
<dbReference type="EMBL" id="VNIM01000048">
    <property type="protein sequence ID" value="TVV73348.1"/>
    <property type="molecule type" value="Genomic_DNA"/>
</dbReference>
<dbReference type="GO" id="GO:0003995">
    <property type="term" value="F:acyl-CoA dehydrogenase activity"/>
    <property type="evidence" value="ECO:0007669"/>
    <property type="project" value="TreeGrafter"/>
</dbReference>
<dbReference type="SUPFAM" id="SSF56645">
    <property type="entry name" value="Acyl-CoA dehydrogenase NM domain-like"/>
    <property type="match status" value="1"/>
</dbReference>
<dbReference type="SUPFAM" id="SSF47203">
    <property type="entry name" value="Acyl-CoA dehydrogenase C-terminal domain-like"/>
    <property type="match status" value="1"/>
</dbReference>
<keyword evidence="5 6" id="KW-0560">Oxidoreductase</keyword>
<sequence length="388" mass="41852">MFDWLTDDQRALREMAVTFARKEVEPIANQIDREEKTPDSLTAKAAELGLFGLYTPVEYGGSGADMVSVCLVSEEIAKASPAFAGALTVQMVLCPKTVEILGTDEQKQRMLPASASGERVIAYSQSEPGGAANIPSHLTRLEPDGDGYRLDGSKLFCTQASAQTYLVMCKTKNHAGQEGYGCIIVEAGDEGFEIAPYEHKLGWRGTNTGPISFNNVRIEKDRILGDVLTGGIAHRAANHANVLAHAATSLGCAQGMLDRTLDQVKERKLYGKHMGDLQPVSYWLAESHARLSAGRALLYENARALENGTMEPGMGSVCKGWIGDTAVDICTKLLKLWGGSGIMDSTGVHRYLRDAIAKTVAEGASEMHYAIIANQLIYGKPYLQPPAA</sequence>
<evidence type="ECO:0000256" key="2">
    <source>
        <dbReference type="ARBA" id="ARBA00009347"/>
    </source>
</evidence>
<dbReference type="InterPro" id="IPR037069">
    <property type="entry name" value="AcylCoA_DH/ox_N_sf"/>
</dbReference>
<dbReference type="PANTHER" id="PTHR43884:SF12">
    <property type="entry name" value="ISOVALERYL-COA DEHYDROGENASE, MITOCHONDRIAL-RELATED"/>
    <property type="match status" value="1"/>
</dbReference>
<dbReference type="InterPro" id="IPR006091">
    <property type="entry name" value="Acyl-CoA_Oxase/DH_mid-dom"/>
</dbReference>
<feature type="domain" description="Acyl-CoA dehydrogenase/oxidase N-terminal" evidence="9">
    <location>
        <begin position="6"/>
        <end position="118"/>
    </location>
</feature>
<dbReference type="PIRSF" id="PIRSF016578">
    <property type="entry name" value="HsaA"/>
    <property type="match status" value="1"/>
</dbReference>
<keyword evidence="3 6" id="KW-0285">Flavoprotein</keyword>
<dbReference type="Pfam" id="PF00441">
    <property type="entry name" value="Acyl-CoA_dh_1"/>
    <property type="match status" value="1"/>
</dbReference>
<proteinExistence type="inferred from homology"/>
<dbReference type="RefSeq" id="WP_145152284.1">
    <property type="nucleotide sequence ID" value="NZ_VNIM01000048.1"/>
</dbReference>
<evidence type="ECO:0000313" key="10">
    <source>
        <dbReference type="EMBL" id="TVV73348.1"/>
    </source>
</evidence>
<feature type="domain" description="Acyl-CoA oxidase/dehydrogenase middle" evidence="8">
    <location>
        <begin position="123"/>
        <end position="216"/>
    </location>
</feature>
<dbReference type="AlphaFoldDB" id="A0A558R1Z5"/>
<dbReference type="InterPro" id="IPR013786">
    <property type="entry name" value="AcylCoA_DH/ox_N"/>
</dbReference>
<evidence type="ECO:0000256" key="5">
    <source>
        <dbReference type="ARBA" id="ARBA00023002"/>
    </source>
</evidence>
<evidence type="ECO:0008006" key="12">
    <source>
        <dbReference type="Google" id="ProtNLM"/>
    </source>
</evidence>
<reference evidence="10 11" key="1">
    <citation type="submission" date="2019-07" db="EMBL/GenBank/DDBJ databases">
        <title>Sphingomonas solaris sp. nov., isolated from a solar panel from Boston, Massachusetts.</title>
        <authorList>
            <person name="Tanner K."/>
            <person name="Pascual J."/>
            <person name="Mancuso C."/>
            <person name="Pereto J."/>
            <person name="Khalil A."/>
            <person name="Vilanova C."/>
        </authorList>
    </citation>
    <scope>NUCLEOTIDE SEQUENCE [LARGE SCALE GENOMIC DNA]</scope>
    <source>
        <strain evidence="10 11">R4DWN</strain>
    </source>
</reference>
<organism evidence="10 11">
    <name type="scientific">Alterirhizorhabdus solaris</name>
    <dbReference type="NCBI Taxonomy" id="2529389"/>
    <lineage>
        <taxon>Bacteria</taxon>
        <taxon>Pseudomonadati</taxon>
        <taxon>Pseudomonadota</taxon>
        <taxon>Alphaproteobacteria</taxon>
        <taxon>Sphingomonadales</taxon>
        <taxon>Rhizorhabdaceae</taxon>
        <taxon>Alterirhizorhabdus</taxon>
    </lineage>
</organism>
<dbReference type="PANTHER" id="PTHR43884">
    <property type="entry name" value="ACYL-COA DEHYDROGENASE"/>
    <property type="match status" value="1"/>
</dbReference>
<dbReference type="Pfam" id="PF02771">
    <property type="entry name" value="Acyl-CoA_dh_N"/>
    <property type="match status" value="1"/>
</dbReference>
<evidence type="ECO:0000313" key="11">
    <source>
        <dbReference type="Proteomes" id="UP000318681"/>
    </source>
</evidence>
<evidence type="ECO:0000259" key="9">
    <source>
        <dbReference type="Pfam" id="PF02771"/>
    </source>
</evidence>
<dbReference type="Pfam" id="PF02770">
    <property type="entry name" value="Acyl-CoA_dh_M"/>
    <property type="match status" value="1"/>
</dbReference>
<evidence type="ECO:0000256" key="1">
    <source>
        <dbReference type="ARBA" id="ARBA00001974"/>
    </source>
</evidence>
<evidence type="ECO:0000256" key="6">
    <source>
        <dbReference type="RuleBase" id="RU362125"/>
    </source>
</evidence>
<dbReference type="GO" id="GO:0050660">
    <property type="term" value="F:flavin adenine dinucleotide binding"/>
    <property type="evidence" value="ECO:0007669"/>
    <property type="project" value="InterPro"/>
</dbReference>
<dbReference type="Gene3D" id="1.20.140.10">
    <property type="entry name" value="Butyryl-CoA Dehydrogenase, subunit A, domain 3"/>
    <property type="match status" value="1"/>
</dbReference>
<dbReference type="Proteomes" id="UP000318681">
    <property type="component" value="Unassembled WGS sequence"/>
</dbReference>
<accession>A0A558R1Z5</accession>
<dbReference type="InterPro" id="IPR046373">
    <property type="entry name" value="Acyl-CoA_Oxase/DH_mid-dom_sf"/>
</dbReference>
<name>A0A558R1Z5_9SPHN</name>
<dbReference type="Gene3D" id="1.10.540.10">
    <property type="entry name" value="Acyl-CoA dehydrogenase/oxidase, N-terminal domain"/>
    <property type="match status" value="1"/>
</dbReference>
<dbReference type="Gene3D" id="2.40.110.10">
    <property type="entry name" value="Butyryl-CoA Dehydrogenase, subunit A, domain 2"/>
    <property type="match status" value="1"/>
</dbReference>
<keyword evidence="4 6" id="KW-0274">FAD</keyword>
<evidence type="ECO:0000259" key="7">
    <source>
        <dbReference type="Pfam" id="PF00441"/>
    </source>
</evidence>
<protein>
    <recommendedName>
        <fullName evidence="12">Acyl-CoA dehydrogenase</fullName>
    </recommendedName>
</protein>
<comment type="cofactor">
    <cofactor evidence="1 6">
        <name>FAD</name>
        <dbReference type="ChEBI" id="CHEBI:57692"/>
    </cofactor>
</comment>
<dbReference type="InterPro" id="IPR036250">
    <property type="entry name" value="AcylCo_DH-like_C"/>
</dbReference>
<dbReference type="FunFam" id="1.10.540.10:FF:000002">
    <property type="entry name" value="Acyl-CoA dehydrogenase FadE19"/>
    <property type="match status" value="1"/>
</dbReference>
<evidence type="ECO:0000259" key="8">
    <source>
        <dbReference type="Pfam" id="PF02770"/>
    </source>
</evidence>
<dbReference type="InterPro" id="IPR009100">
    <property type="entry name" value="AcylCoA_DH/oxidase_NM_dom_sf"/>
</dbReference>
<evidence type="ECO:0000256" key="4">
    <source>
        <dbReference type="ARBA" id="ARBA00022827"/>
    </source>
</evidence>
<comment type="caution">
    <text evidence="10">The sequence shown here is derived from an EMBL/GenBank/DDBJ whole genome shotgun (WGS) entry which is preliminary data.</text>
</comment>
<dbReference type="OrthoDB" id="9780544at2"/>
<evidence type="ECO:0000256" key="3">
    <source>
        <dbReference type="ARBA" id="ARBA00022630"/>
    </source>
</evidence>
<keyword evidence="11" id="KW-1185">Reference proteome</keyword>
<comment type="similarity">
    <text evidence="2 6">Belongs to the acyl-CoA dehydrogenase family.</text>
</comment>